<dbReference type="EMBL" id="ADBF01000227">
    <property type="protein sequence ID" value="EFE49107.1"/>
    <property type="molecule type" value="Genomic_DNA"/>
</dbReference>
<dbReference type="Proteomes" id="UP000005536">
    <property type="component" value="Unassembled WGS sequence"/>
</dbReference>
<reference evidence="1 2" key="1">
    <citation type="submission" date="2010-02" db="EMBL/GenBank/DDBJ databases">
        <authorList>
            <person name="Weinstock G."/>
            <person name="Sodergren E."/>
            <person name="Clifton S."/>
            <person name="Fulton L."/>
            <person name="Fulton B."/>
            <person name="Courtney L."/>
            <person name="Fronick C."/>
            <person name="Harrison M."/>
            <person name="Strong C."/>
            <person name="Farmer C."/>
            <person name="Delahaunty K."/>
            <person name="Markovic C."/>
            <person name="Hall O."/>
            <person name="Minx P."/>
            <person name="Tomlinson C."/>
            <person name="Mitreva M."/>
            <person name="Nelson J."/>
            <person name="Hou S."/>
            <person name="Wollam A."/>
            <person name="Pepin K.H."/>
            <person name="Johnson M."/>
            <person name="Bhonagiri V."/>
            <person name="Zhang X."/>
            <person name="Suruliraj S."/>
            <person name="Warren W."/>
            <person name="Chinwalla A."/>
            <person name="Mardis E.R."/>
            <person name="Wilson R.K."/>
        </authorList>
    </citation>
    <scope>NUCLEOTIDE SEQUENCE [LARGE SCALE GENOMIC DNA]</scope>
    <source>
        <strain evidence="1 2">ATCC 29315</strain>
    </source>
</reference>
<evidence type="ECO:0000313" key="2">
    <source>
        <dbReference type="Proteomes" id="UP000005536"/>
    </source>
</evidence>
<name>D4DSS4_NEIEG</name>
<organism evidence="1 2">
    <name type="scientific">Neisseria elongata subsp. glycolytica ATCC 29315</name>
    <dbReference type="NCBI Taxonomy" id="546263"/>
    <lineage>
        <taxon>Bacteria</taxon>
        <taxon>Pseudomonadati</taxon>
        <taxon>Pseudomonadota</taxon>
        <taxon>Betaproteobacteria</taxon>
        <taxon>Neisseriales</taxon>
        <taxon>Neisseriaceae</taxon>
        <taxon>Neisseria</taxon>
    </lineage>
</organism>
<proteinExistence type="predicted"/>
<gene>
    <name evidence="1" type="ORF">NEIELOOT_02118</name>
</gene>
<comment type="caution">
    <text evidence="1">The sequence shown here is derived from an EMBL/GenBank/DDBJ whole genome shotgun (WGS) entry which is preliminary data.</text>
</comment>
<dbReference type="AlphaFoldDB" id="D4DSS4"/>
<evidence type="ECO:0000313" key="1">
    <source>
        <dbReference type="EMBL" id="EFE49107.1"/>
    </source>
</evidence>
<protein>
    <submittedName>
        <fullName evidence="1">Uncharacterized protein</fullName>
    </submittedName>
</protein>
<sequence>MHPAAFDGDFFGQATAATAQADEVHVFGEVVVAAWAGRYVIAHDVRFDHNVLADFNIVHAFADGINHAGELVSHRYGRGLAGNRMRMAAGRDENRAFHKFVQVGAADAAPGDIDADGAGGDGRFGDIFDADIAFIVKTCCFHTELLNSRGRDMGTCFRECFRSITSP</sequence>
<accession>D4DSS4</accession>